<proteinExistence type="predicted"/>
<dbReference type="Proteomes" id="UP000290624">
    <property type="component" value="Unassembled WGS sequence"/>
</dbReference>
<protein>
    <submittedName>
        <fullName evidence="1">Uncharacterized protein</fullName>
    </submittedName>
</protein>
<sequence length="172" mass="19211">MDAVKLFSRKGKVPDALAATVSQHVGGAVRILAWAATSDGYLVALPDRMLVAGGEGECEEVGWHDILHGGYTDQGNLRWERMSTGEVSEEHLTDPQSFPEAFRERVESTFLLQQVVTPFPGRHVTITARRNLMDPQQRVMWTAHPARGTRMDDETLAFAETELARLRAEYAF</sequence>
<comment type="caution">
    <text evidence="1">The sequence shown here is derived from an EMBL/GenBank/DDBJ whole genome shotgun (WGS) entry which is preliminary data.</text>
</comment>
<organism evidence="1 2">
    <name type="scientific">Propioniciclava flava</name>
    <dbReference type="NCBI Taxonomy" id="2072026"/>
    <lineage>
        <taxon>Bacteria</taxon>
        <taxon>Bacillati</taxon>
        <taxon>Actinomycetota</taxon>
        <taxon>Actinomycetes</taxon>
        <taxon>Propionibacteriales</taxon>
        <taxon>Propionibacteriaceae</taxon>
        <taxon>Propioniciclava</taxon>
    </lineage>
</organism>
<evidence type="ECO:0000313" key="1">
    <source>
        <dbReference type="EMBL" id="RXW33648.1"/>
    </source>
</evidence>
<keyword evidence="2" id="KW-1185">Reference proteome</keyword>
<dbReference type="AlphaFoldDB" id="A0A4V1Q7S9"/>
<name>A0A4V1Q7S9_9ACTN</name>
<gene>
    <name evidence="1" type="ORF">C1706_02600</name>
</gene>
<accession>A0A4V1Q7S9</accession>
<evidence type="ECO:0000313" key="2">
    <source>
        <dbReference type="Proteomes" id="UP000290624"/>
    </source>
</evidence>
<dbReference type="EMBL" id="PPCV01000001">
    <property type="protein sequence ID" value="RXW33648.1"/>
    <property type="molecule type" value="Genomic_DNA"/>
</dbReference>
<reference evidence="1 2" key="1">
    <citation type="submission" date="2018-01" db="EMBL/GenBank/DDBJ databases">
        <title>Lactibacter flavus gen. nov., sp. nov., a novel bacterium of the family Propionibacteriaceae isolated from raw milk and dairy products.</title>
        <authorList>
            <person name="Wenning M."/>
            <person name="Breitenwieser F."/>
            <person name="Huptas C."/>
            <person name="von Neubeck M."/>
            <person name="Busse H.-J."/>
            <person name="Scherer S."/>
        </authorList>
    </citation>
    <scope>NUCLEOTIDE SEQUENCE [LARGE SCALE GENOMIC DNA]</scope>
    <source>
        <strain evidence="1 2">VG341</strain>
    </source>
</reference>